<comment type="subcellular location">
    <subcellularLocation>
        <location evidence="1">Nucleus</location>
    </subcellularLocation>
</comment>
<dbReference type="EMBL" id="GL379788">
    <property type="protein sequence ID" value="EGT40428.1"/>
    <property type="molecule type" value="Genomic_DNA"/>
</dbReference>
<dbReference type="PANTHER" id="PTHR14017">
    <property type="entry name" value="LYSINE-SPECIFIC DEMETHYLASE"/>
    <property type="match status" value="1"/>
</dbReference>
<dbReference type="SMART" id="SM00558">
    <property type="entry name" value="JmjC"/>
    <property type="match status" value="1"/>
</dbReference>
<dbReference type="PROSITE" id="PS51184">
    <property type="entry name" value="JMJC"/>
    <property type="match status" value="1"/>
</dbReference>
<gene>
    <name evidence="7" type="ORF">CAEBREN_22339</name>
</gene>
<dbReference type="SUPFAM" id="SSF51197">
    <property type="entry name" value="Clavaminate synthase-like"/>
    <property type="match status" value="1"/>
</dbReference>
<evidence type="ECO:0000313" key="8">
    <source>
        <dbReference type="Proteomes" id="UP000008068"/>
    </source>
</evidence>
<comment type="similarity">
    <text evidence="3">Belongs to the UTX family.</text>
</comment>
<feature type="compositionally biased region" description="Acidic residues" evidence="5">
    <location>
        <begin position="527"/>
        <end position="538"/>
    </location>
</feature>
<keyword evidence="4" id="KW-0175">Coiled coil</keyword>
<dbReference type="InParanoid" id="G0MAE9"/>
<evidence type="ECO:0000256" key="3">
    <source>
        <dbReference type="ARBA" id="ARBA00034483"/>
    </source>
</evidence>
<feature type="compositionally biased region" description="Basic and acidic residues" evidence="5">
    <location>
        <begin position="510"/>
        <end position="526"/>
    </location>
</feature>
<dbReference type="GO" id="GO:0005634">
    <property type="term" value="C:nucleus"/>
    <property type="evidence" value="ECO:0007669"/>
    <property type="project" value="UniProtKB-SubCell"/>
</dbReference>
<feature type="compositionally biased region" description="Basic residues" evidence="5">
    <location>
        <begin position="491"/>
        <end position="503"/>
    </location>
</feature>
<dbReference type="Proteomes" id="UP000008068">
    <property type="component" value="Unassembled WGS sequence"/>
</dbReference>
<dbReference type="eggNOG" id="KOG1246">
    <property type="taxonomic scope" value="Eukaryota"/>
</dbReference>
<feature type="region of interest" description="Disordered" evidence="5">
    <location>
        <begin position="349"/>
        <end position="538"/>
    </location>
</feature>
<feature type="compositionally biased region" description="Acidic residues" evidence="5">
    <location>
        <begin position="465"/>
        <end position="475"/>
    </location>
</feature>
<evidence type="ECO:0000256" key="5">
    <source>
        <dbReference type="SAM" id="MobiDB-lite"/>
    </source>
</evidence>
<evidence type="ECO:0000256" key="1">
    <source>
        <dbReference type="ARBA" id="ARBA00004123"/>
    </source>
</evidence>
<protein>
    <recommendedName>
        <fullName evidence="6">JmjC domain-containing protein</fullName>
    </recommendedName>
</protein>
<dbReference type="GO" id="GO:0031490">
    <property type="term" value="F:chromatin DNA binding"/>
    <property type="evidence" value="ECO:0007669"/>
    <property type="project" value="TreeGrafter"/>
</dbReference>
<dbReference type="STRING" id="135651.G0MAE9"/>
<dbReference type="InterPro" id="IPR051630">
    <property type="entry name" value="Corepressor-Demethylase"/>
</dbReference>
<evidence type="ECO:0000256" key="4">
    <source>
        <dbReference type="SAM" id="Coils"/>
    </source>
</evidence>
<feature type="domain" description="JmjC" evidence="6">
    <location>
        <begin position="882"/>
        <end position="1045"/>
    </location>
</feature>
<proteinExistence type="inferred from homology"/>
<dbReference type="InterPro" id="IPR003347">
    <property type="entry name" value="JmjC_dom"/>
</dbReference>
<feature type="region of interest" description="Disordered" evidence="5">
    <location>
        <begin position="219"/>
        <end position="283"/>
    </location>
</feature>
<feature type="compositionally biased region" description="Polar residues" evidence="5">
    <location>
        <begin position="251"/>
        <end position="264"/>
    </location>
</feature>
<reference evidence="8" key="1">
    <citation type="submission" date="2011-07" db="EMBL/GenBank/DDBJ databases">
        <authorList>
            <consortium name="Caenorhabditis brenneri Sequencing and Analysis Consortium"/>
            <person name="Wilson R.K."/>
        </authorList>
    </citation>
    <scope>NUCLEOTIDE SEQUENCE [LARGE SCALE GENOMIC DNA]</scope>
    <source>
        <strain evidence="8">PB2801</strain>
    </source>
</reference>
<feature type="compositionally biased region" description="Low complexity" evidence="5">
    <location>
        <begin position="270"/>
        <end position="283"/>
    </location>
</feature>
<keyword evidence="8" id="KW-1185">Reference proteome</keyword>
<feature type="compositionally biased region" description="Polar residues" evidence="5">
    <location>
        <begin position="403"/>
        <end position="421"/>
    </location>
</feature>
<sequence>MEMKANTGVPTEPTAAPPTGTSSRPEQAAPLRVPKQEVMDDDVVAIVPPEVQEEPVLEQPVQEQPDVVAQRKAVKLTDDVVNATFAAQCAFGNLPIDLEGAQKAEFDEVEGSLNKFHLEVKTFAADKVWSMDGFKRIVKNATVPVYAMRNFESGFEGKEDVEREDYKKSIKEAADNLKATVNELRKEKDALMISIEESAYLGVRESKHKLRACADIKKEQADNESAQSLSQPPVVHPEDSAPTVPMAVQEVPTSPSASAPTTVPQEPAIPSATTEAPSTSAASTVSTATASVLATTEASPTSAASKEAPVPSNVLAITEAPSDSAASTDAPTLETDSNTTAVPLVSEAHTDGSALSTPIEAPTTSGAPTFPPGLPAFSAPTGIPVSSTPPTPVAPPAEEITPVNDSGDSTQDTTGRYSPNPSMDFEPEPVTIVSPSAVGSDVTRKRFRESKQPCTSDVKPASDSDSTENEEEFDDVPPLNQPSTSAIPPRSYHKTPKRSRTSRKNTQTRSENKDEGSTNQDEKMITEEVEEKADDEEEKYDELYMSKALVVLSKNPDEEENFPEAGQKVLAEMEEDEGIKEKHGEPCVVPLSTEFSEPNGYRGVAGQLKNSYRVIKKKRGNGQRKECLNLHPQFMALQSSYMDPLNSTANEIVENAKRGRGNVVSSMYESKLCYTDFLRNVTNAVVDKETRLLAAHSEENRKICETQVEADFTPFPYMDVTNLVDDIEHIKRLLATSSGFGLRGLEAVCGIDRKKFSLENIFSLGLDQKVETRHNLPQSTNTNFSYLAETKEIESLGLKSQSYLQNMYTLREIQEHYNVIKELGIETRRKIAANPDQKNQLLVELQGKLNECVLKIETKKGIVTPQVYLPAFCTNIDMRLECFKSLMEELDRLPDCLKPNQETDLLRIVDEALEGISTPQMYLKLPVSRTNFHCEFGMFVSVNWNFGPHDCIWYFVPPEYLCELWALIHKDQVNAEMDNPWPTPDRVIKAGIPLQKVIQKPMDFIVVGMGSPHWVQSVGFAVNVSWNIAPTTHTQLCLAAIQNDRHKMGGKNPLIPLENLQWQMAIQRQRLELDQDTKEFLKFGLMRPNGSGRRKKPQLKAHIRYTTEELAEIFDSIDVNAAT</sequence>
<dbReference type="PANTHER" id="PTHR14017:SF1">
    <property type="entry name" value="LD02225P"/>
    <property type="match status" value="1"/>
</dbReference>
<organism evidence="8">
    <name type="scientific">Caenorhabditis brenneri</name>
    <name type="common">Nematode worm</name>
    <dbReference type="NCBI Taxonomy" id="135651"/>
    <lineage>
        <taxon>Eukaryota</taxon>
        <taxon>Metazoa</taxon>
        <taxon>Ecdysozoa</taxon>
        <taxon>Nematoda</taxon>
        <taxon>Chromadorea</taxon>
        <taxon>Rhabditida</taxon>
        <taxon>Rhabditina</taxon>
        <taxon>Rhabditomorpha</taxon>
        <taxon>Rhabditoidea</taxon>
        <taxon>Rhabditidae</taxon>
        <taxon>Peloderinae</taxon>
        <taxon>Caenorhabditis</taxon>
    </lineage>
</organism>
<feature type="region of interest" description="Disordered" evidence="5">
    <location>
        <begin position="1"/>
        <end position="35"/>
    </location>
</feature>
<name>G0MAE9_CAEBE</name>
<dbReference type="Gene3D" id="2.60.120.650">
    <property type="entry name" value="Cupin"/>
    <property type="match status" value="1"/>
</dbReference>
<dbReference type="HOGENOM" id="CLU_280087_0_0_1"/>
<dbReference type="GO" id="GO:0000978">
    <property type="term" value="F:RNA polymerase II cis-regulatory region sequence-specific DNA binding"/>
    <property type="evidence" value="ECO:0007669"/>
    <property type="project" value="TreeGrafter"/>
</dbReference>
<feature type="compositionally biased region" description="Low complexity" evidence="5">
    <location>
        <begin position="7"/>
        <end position="25"/>
    </location>
</feature>
<dbReference type="GO" id="GO:0010468">
    <property type="term" value="P:regulation of gene expression"/>
    <property type="evidence" value="ECO:0007669"/>
    <property type="project" value="TreeGrafter"/>
</dbReference>
<dbReference type="OrthoDB" id="418911at2759"/>
<evidence type="ECO:0000313" key="7">
    <source>
        <dbReference type="EMBL" id="EGT40428.1"/>
    </source>
</evidence>
<feature type="coiled-coil region" evidence="4">
    <location>
        <begin position="163"/>
        <end position="194"/>
    </location>
</feature>
<keyword evidence="2" id="KW-0539">Nucleus</keyword>
<evidence type="ECO:0000256" key="2">
    <source>
        <dbReference type="ARBA" id="ARBA00023242"/>
    </source>
</evidence>
<dbReference type="Pfam" id="PF02373">
    <property type="entry name" value="JmjC"/>
    <property type="match status" value="1"/>
</dbReference>
<dbReference type="AlphaFoldDB" id="G0MAE9"/>
<accession>G0MAE9</accession>
<evidence type="ECO:0000259" key="6">
    <source>
        <dbReference type="PROSITE" id="PS51184"/>
    </source>
</evidence>